<comment type="caution">
    <text evidence="2">The sequence shown here is derived from an EMBL/GenBank/DDBJ whole genome shotgun (WGS) entry which is preliminary data.</text>
</comment>
<feature type="compositionally biased region" description="Basic and acidic residues" evidence="1">
    <location>
        <begin position="393"/>
        <end position="402"/>
    </location>
</feature>
<dbReference type="Proteomes" id="UP001178507">
    <property type="component" value="Unassembled WGS sequence"/>
</dbReference>
<name>A0AA36NDZ8_9DINO</name>
<gene>
    <name evidence="2" type="ORF">EVOR1521_LOCUS23310</name>
</gene>
<protein>
    <submittedName>
        <fullName evidence="2">Uncharacterized protein</fullName>
    </submittedName>
</protein>
<organism evidence="2 3">
    <name type="scientific">Effrenium voratum</name>
    <dbReference type="NCBI Taxonomy" id="2562239"/>
    <lineage>
        <taxon>Eukaryota</taxon>
        <taxon>Sar</taxon>
        <taxon>Alveolata</taxon>
        <taxon>Dinophyceae</taxon>
        <taxon>Suessiales</taxon>
        <taxon>Symbiodiniaceae</taxon>
        <taxon>Effrenium</taxon>
    </lineage>
</organism>
<reference evidence="2" key="1">
    <citation type="submission" date="2023-08" db="EMBL/GenBank/DDBJ databases">
        <authorList>
            <person name="Chen Y."/>
            <person name="Shah S."/>
            <person name="Dougan E. K."/>
            <person name="Thang M."/>
            <person name="Chan C."/>
        </authorList>
    </citation>
    <scope>NUCLEOTIDE SEQUENCE</scope>
</reference>
<evidence type="ECO:0000256" key="1">
    <source>
        <dbReference type="SAM" id="MobiDB-lite"/>
    </source>
</evidence>
<accession>A0AA36NDZ8</accession>
<keyword evidence="3" id="KW-1185">Reference proteome</keyword>
<feature type="region of interest" description="Disordered" evidence="1">
    <location>
        <begin position="370"/>
        <end position="402"/>
    </location>
</feature>
<feature type="region of interest" description="Disordered" evidence="1">
    <location>
        <begin position="147"/>
        <end position="179"/>
    </location>
</feature>
<dbReference type="EMBL" id="CAUJNA010003350">
    <property type="protein sequence ID" value="CAJ1399846.1"/>
    <property type="molecule type" value="Genomic_DNA"/>
</dbReference>
<sequence>MEADPDSLVQALKGATGHSSRILSIVRKAERTLKGSQLCAIFGAAIEAYKCPKAAEDVAYRELCVKYMLQLCVLDVNEAREFHNRQRAFGITSDARMYEARASLEEREGDSAKALKILQEGLRIGARPGDLLKRQIAALQSRSQATEWMTAQQERAPAPAPSAGGVTCSEGSPGERERGTLCEDCATQTQIQNVAASTQTEGPDSDGSGSARRHALSAAQLCTQLWQKLQRQRRDLEVHRGLLDVFGAWRHLREAAMQQRREGLFEALRRQVQRAQQVTRAAELGRTQGQQVLQLAWLRVALRAWGGAAAGTRQLGRWARWAYGRQLRRRMAHVLHAWHLRIEPIGVREMARETSLEGLLADLAPDLSLSRRTEEPAGKPSLRPPLVNVSNRSAEEDSKRVRGPERFFYDTSSYTGCARYGGPMVVDKKENAVCPRSPVMRRVSKR</sequence>
<proteinExistence type="predicted"/>
<dbReference type="AlphaFoldDB" id="A0AA36NDZ8"/>
<dbReference type="Gene3D" id="1.25.40.430">
    <property type="match status" value="1"/>
</dbReference>
<evidence type="ECO:0000313" key="3">
    <source>
        <dbReference type="Proteomes" id="UP001178507"/>
    </source>
</evidence>
<evidence type="ECO:0000313" key="2">
    <source>
        <dbReference type="EMBL" id="CAJ1399846.1"/>
    </source>
</evidence>